<gene>
    <name evidence="1" type="ORF">ADH67_04450</name>
</gene>
<protein>
    <submittedName>
        <fullName evidence="1">Uncharacterized protein</fullName>
    </submittedName>
</protein>
<reference evidence="2" key="1">
    <citation type="submission" date="2017-05" db="EMBL/GenBank/DDBJ databases">
        <title>Improved OligoMM genomes.</title>
        <authorList>
            <person name="Garzetti D."/>
        </authorList>
    </citation>
    <scope>NUCLEOTIDE SEQUENCE [LARGE SCALE GENOMIC DNA]</scope>
    <source>
        <strain evidence="2">YL45</strain>
    </source>
</reference>
<keyword evidence="2" id="KW-1185">Reference proteome</keyword>
<dbReference type="Proteomes" id="UP000214610">
    <property type="component" value="Unassembled WGS sequence"/>
</dbReference>
<dbReference type="RefSeq" id="WP_066593857.1">
    <property type="nucleotide sequence ID" value="NZ_CAJTBZ010000005.1"/>
</dbReference>
<dbReference type="GeneID" id="78361910"/>
<dbReference type="AlphaFoldDB" id="A0A227KRC3"/>
<accession>A0A227KRC3</accession>
<dbReference type="EMBL" id="NHMP01000002">
    <property type="protein sequence ID" value="OXE50246.1"/>
    <property type="molecule type" value="Genomic_DNA"/>
</dbReference>
<dbReference type="PANTHER" id="PTHR43169:SF2">
    <property type="entry name" value="NAD_GMP SYNTHASE DOMAIN-CONTAINING PROTEIN"/>
    <property type="match status" value="1"/>
</dbReference>
<sequence>MFNSKLERLRAFLSEQFGKEPVNIAFSGGLDSRFLAHACDYLGLKVRLFHISGPHLSLQETKDAERWAKNHDFPLEVLVQNPLKVPEVKCNLRTRCFHCKKGLFSFLLTRVNKLCDGTNHSDLECYRPGIRALKELNVLSPLAEAGLSKTEIRTIGKEIGLDNFNQVSKPCLLTRFPYNFEITTEQINSIEKIEQRIQEILGEVSPEIPFRVREIGEPYLAVHIPESHRASLSDSLIRKIEHAGSLEAASGKALKIVFLPVLSGYFDHLSGINKEG</sequence>
<dbReference type="InterPro" id="IPR014729">
    <property type="entry name" value="Rossmann-like_a/b/a_fold"/>
</dbReference>
<name>A0A227KRC3_9BURK</name>
<dbReference type="PANTHER" id="PTHR43169">
    <property type="entry name" value="EXSB FAMILY PROTEIN"/>
    <property type="match status" value="1"/>
</dbReference>
<proteinExistence type="predicted"/>
<dbReference type="InterPro" id="IPR052188">
    <property type="entry name" value="Ni-pincer_cofactor_biosynth"/>
</dbReference>
<evidence type="ECO:0000313" key="2">
    <source>
        <dbReference type="Proteomes" id="UP000214610"/>
    </source>
</evidence>
<organism evidence="1 2">
    <name type="scientific">Turicimonas muris</name>
    <dbReference type="NCBI Taxonomy" id="1796652"/>
    <lineage>
        <taxon>Bacteria</taxon>
        <taxon>Pseudomonadati</taxon>
        <taxon>Pseudomonadota</taxon>
        <taxon>Betaproteobacteria</taxon>
        <taxon>Burkholderiales</taxon>
        <taxon>Sutterellaceae</taxon>
        <taxon>Turicimonas</taxon>
    </lineage>
</organism>
<evidence type="ECO:0000313" key="1">
    <source>
        <dbReference type="EMBL" id="OXE50246.1"/>
    </source>
</evidence>
<dbReference type="Gene3D" id="3.40.50.620">
    <property type="entry name" value="HUPs"/>
    <property type="match status" value="1"/>
</dbReference>
<dbReference type="SUPFAM" id="SSF52402">
    <property type="entry name" value="Adenine nucleotide alpha hydrolases-like"/>
    <property type="match status" value="1"/>
</dbReference>
<comment type="caution">
    <text evidence="1">The sequence shown here is derived from an EMBL/GenBank/DDBJ whole genome shotgun (WGS) entry which is preliminary data.</text>
</comment>